<accession>A0ABS3JEP6</accession>
<evidence type="ECO:0000313" key="3">
    <source>
        <dbReference type="Proteomes" id="UP000664628"/>
    </source>
</evidence>
<dbReference type="RefSeq" id="WP_207327805.1">
    <property type="nucleotide sequence ID" value="NZ_JAFMYW010000001.1"/>
</dbReference>
<dbReference type="Proteomes" id="UP000664628">
    <property type="component" value="Unassembled WGS sequence"/>
</dbReference>
<keyword evidence="1" id="KW-0732">Signal</keyword>
<keyword evidence="3" id="KW-1185">Reference proteome</keyword>
<organism evidence="2 3">
    <name type="scientific">Fibrella forsythiae</name>
    <dbReference type="NCBI Taxonomy" id="2817061"/>
    <lineage>
        <taxon>Bacteria</taxon>
        <taxon>Pseudomonadati</taxon>
        <taxon>Bacteroidota</taxon>
        <taxon>Cytophagia</taxon>
        <taxon>Cytophagales</taxon>
        <taxon>Spirosomataceae</taxon>
        <taxon>Fibrella</taxon>
    </lineage>
</organism>
<dbReference type="EMBL" id="JAFMYW010000001">
    <property type="protein sequence ID" value="MBO0947911.1"/>
    <property type="molecule type" value="Genomic_DNA"/>
</dbReference>
<reference evidence="2 3" key="1">
    <citation type="submission" date="2021-03" db="EMBL/GenBank/DDBJ databases">
        <title>Fibrella sp. HMF5405 genome sequencing and assembly.</title>
        <authorList>
            <person name="Kang H."/>
            <person name="Kim H."/>
            <person name="Bae S."/>
            <person name="Joh K."/>
        </authorList>
    </citation>
    <scope>NUCLEOTIDE SEQUENCE [LARGE SCALE GENOMIC DNA]</scope>
    <source>
        <strain evidence="2 3">HMF5405</strain>
    </source>
</reference>
<evidence type="ECO:0000313" key="2">
    <source>
        <dbReference type="EMBL" id="MBO0947911.1"/>
    </source>
</evidence>
<dbReference type="InterPro" id="IPR024284">
    <property type="entry name" value="DUF3826"/>
</dbReference>
<evidence type="ECO:0000256" key="1">
    <source>
        <dbReference type="SAM" id="SignalP"/>
    </source>
</evidence>
<name>A0ABS3JEP6_9BACT</name>
<dbReference type="Pfam" id="PF12875">
    <property type="entry name" value="DUF3826"/>
    <property type="match status" value="1"/>
</dbReference>
<protein>
    <submittedName>
        <fullName evidence="2">DUF3826 domain-containing protein</fullName>
    </submittedName>
</protein>
<proteinExistence type="predicted"/>
<sequence>MFRFRKTILTAWLLTGLVANLAMAQESTTERKEAAYTRTITDRAAKIVGTLGLTDPQVAARVRDKIAQQYRNLNTIHEGRKTALAGLTDSARKEAVETEAAQKIAALHSNYLAGLAQDLSSPQIDLVKNGMTYGVVPITYSGYLAMLPNLTDEQKAQLLTYLTEARERAMDEGTSEKKHAMFGKYKGRINNYLSAAGIDMKKASKEWEERIAEEAKKAKK</sequence>
<feature type="signal peptide" evidence="1">
    <location>
        <begin position="1"/>
        <end position="24"/>
    </location>
</feature>
<gene>
    <name evidence="2" type="ORF">J2I46_04910</name>
</gene>
<feature type="chain" id="PRO_5046267128" evidence="1">
    <location>
        <begin position="25"/>
        <end position="220"/>
    </location>
</feature>
<comment type="caution">
    <text evidence="2">The sequence shown here is derived from an EMBL/GenBank/DDBJ whole genome shotgun (WGS) entry which is preliminary data.</text>
</comment>